<evidence type="ECO:0000313" key="3">
    <source>
        <dbReference type="Proteomes" id="UP000789342"/>
    </source>
</evidence>
<keyword evidence="3" id="KW-1185">Reference proteome</keyword>
<comment type="caution">
    <text evidence="2">The sequence shown here is derived from an EMBL/GenBank/DDBJ whole genome shotgun (WGS) entry which is preliminary data.</text>
</comment>
<dbReference type="EMBL" id="CAJVPV010052742">
    <property type="protein sequence ID" value="CAG8781057.1"/>
    <property type="molecule type" value="Genomic_DNA"/>
</dbReference>
<name>A0A9N9JHJ4_9GLOM</name>
<dbReference type="AlphaFoldDB" id="A0A9N9JHJ4"/>
<feature type="compositionally biased region" description="Polar residues" evidence="1">
    <location>
        <begin position="41"/>
        <end position="50"/>
    </location>
</feature>
<evidence type="ECO:0000313" key="2">
    <source>
        <dbReference type="EMBL" id="CAG8781057.1"/>
    </source>
</evidence>
<feature type="compositionally biased region" description="Polar residues" evidence="1">
    <location>
        <begin position="1"/>
        <end position="14"/>
    </location>
</feature>
<accession>A0A9N9JHJ4</accession>
<gene>
    <name evidence="2" type="ORF">AMORRO_LOCUS17318</name>
</gene>
<organism evidence="2 3">
    <name type="scientific">Acaulospora morrowiae</name>
    <dbReference type="NCBI Taxonomy" id="94023"/>
    <lineage>
        <taxon>Eukaryota</taxon>
        <taxon>Fungi</taxon>
        <taxon>Fungi incertae sedis</taxon>
        <taxon>Mucoromycota</taxon>
        <taxon>Glomeromycotina</taxon>
        <taxon>Glomeromycetes</taxon>
        <taxon>Diversisporales</taxon>
        <taxon>Acaulosporaceae</taxon>
        <taxon>Acaulospora</taxon>
    </lineage>
</organism>
<reference evidence="2" key="1">
    <citation type="submission" date="2021-06" db="EMBL/GenBank/DDBJ databases">
        <authorList>
            <person name="Kallberg Y."/>
            <person name="Tangrot J."/>
            <person name="Rosling A."/>
        </authorList>
    </citation>
    <scope>NUCLEOTIDE SEQUENCE</scope>
    <source>
        <strain evidence="2">CL551</strain>
    </source>
</reference>
<feature type="compositionally biased region" description="Polar residues" evidence="1">
    <location>
        <begin position="94"/>
        <end position="105"/>
    </location>
</feature>
<proteinExistence type="predicted"/>
<protein>
    <submittedName>
        <fullName evidence="2">17573_t:CDS:1</fullName>
    </submittedName>
</protein>
<feature type="region of interest" description="Disordered" evidence="1">
    <location>
        <begin position="1"/>
        <end position="143"/>
    </location>
</feature>
<evidence type="ECO:0000256" key="1">
    <source>
        <dbReference type="SAM" id="MobiDB-lite"/>
    </source>
</evidence>
<feature type="compositionally biased region" description="Basic and acidic residues" evidence="1">
    <location>
        <begin position="131"/>
        <end position="143"/>
    </location>
</feature>
<dbReference type="Proteomes" id="UP000789342">
    <property type="component" value="Unassembled WGS sequence"/>
</dbReference>
<feature type="compositionally biased region" description="Low complexity" evidence="1">
    <location>
        <begin position="106"/>
        <end position="120"/>
    </location>
</feature>
<sequence length="187" mass="21050">NEEFFNDTSPFDTSTRNKKVVAQQPPRPTTPHANKKDFISRNKNMVSSIITKPPVSPINTGKQQLPQRSVANSQSSARNVARSATPKPDKKKSAQSTAVPSNDRMSASSVRRPASPPTTTQHLSAHRLSHVRADSPDNGLREENKKLKRRLVEAEELLVEKQREVNELEDLRDILVDENRELKEELE</sequence>
<feature type="non-terminal residue" evidence="2">
    <location>
        <position position="1"/>
    </location>
</feature>
<feature type="non-terminal residue" evidence="2">
    <location>
        <position position="187"/>
    </location>
</feature>
<feature type="compositionally biased region" description="Polar residues" evidence="1">
    <location>
        <begin position="57"/>
        <end position="78"/>
    </location>
</feature>